<dbReference type="EMBL" id="CP024785">
    <property type="protein sequence ID" value="AUB36066.1"/>
    <property type="molecule type" value="Genomic_DNA"/>
</dbReference>
<gene>
    <name evidence="1" type="ORF">COO91_01965</name>
</gene>
<sequence>MDNKYVQLSLLDLCPSQEDDFVDSASAFLAGFRERLAQATQQPTGNEELISLLSPGNEVAFVKAAESTMKLYWSGAAKNKKTPRQAFFDLFLQLGSQQNVSRARYLMHYGVNKKALGDFYDAGDEAIALLPSMPVSEVYVQNTPTNKRIASKPVKAKFRDTTGKI</sequence>
<evidence type="ECO:0000313" key="2">
    <source>
        <dbReference type="Proteomes" id="UP000232003"/>
    </source>
</evidence>
<accession>A0A2K8SKQ1</accession>
<name>A0A2K8SKQ1_9NOSO</name>
<evidence type="ECO:0000313" key="1">
    <source>
        <dbReference type="EMBL" id="AUB36066.1"/>
    </source>
</evidence>
<dbReference type="RefSeq" id="WP_100898087.1">
    <property type="nucleotide sequence ID" value="NZ_CAWNNC010000001.1"/>
</dbReference>
<dbReference type="Proteomes" id="UP000232003">
    <property type="component" value="Chromosome"/>
</dbReference>
<proteinExistence type="predicted"/>
<protein>
    <submittedName>
        <fullName evidence="1">Uncharacterized protein</fullName>
    </submittedName>
</protein>
<dbReference type="AlphaFoldDB" id="A0A2K8SKQ1"/>
<keyword evidence="2" id="KW-1185">Reference proteome</keyword>
<reference evidence="1 2" key="1">
    <citation type="submission" date="2017-11" db="EMBL/GenBank/DDBJ databases">
        <title>Complete genome of a free-living desiccation-tolerant cyanobacterium and its photosynthetic adaptation to extreme terrestrial habitat.</title>
        <authorList>
            <person name="Shang J."/>
        </authorList>
    </citation>
    <scope>NUCLEOTIDE SEQUENCE [LARGE SCALE GENOMIC DNA]</scope>
    <source>
        <strain evidence="1 2">CCNUN1</strain>
    </source>
</reference>
<dbReference type="KEGG" id="nfl:COO91_01965"/>
<organism evidence="1 2">
    <name type="scientific">Nostoc flagelliforme CCNUN1</name>
    <dbReference type="NCBI Taxonomy" id="2038116"/>
    <lineage>
        <taxon>Bacteria</taxon>
        <taxon>Bacillati</taxon>
        <taxon>Cyanobacteriota</taxon>
        <taxon>Cyanophyceae</taxon>
        <taxon>Nostocales</taxon>
        <taxon>Nostocaceae</taxon>
        <taxon>Nostoc</taxon>
    </lineage>
</organism>